<organism evidence="1 2">
    <name type="scientific">Allacma fusca</name>
    <dbReference type="NCBI Taxonomy" id="39272"/>
    <lineage>
        <taxon>Eukaryota</taxon>
        <taxon>Metazoa</taxon>
        <taxon>Ecdysozoa</taxon>
        <taxon>Arthropoda</taxon>
        <taxon>Hexapoda</taxon>
        <taxon>Collembola</taxon>
        <taxon>Symphypleona</taxon>
        <taxon>Sminthuridae</taxon>
        <taxon>Allacma</taxon>
    </lineage>
</organism>
<keyword evidence="2" id="KW-1185">Reference proteome</keyword>
<gene>
    <name evidence="1" type="ORF">AFUS01_LOCUS24713</name>
</gene>
<dbReference type="AlphaFoldDB" id="A0A8J2P321"/>
<reference evidence="1" key="1">
    <citation type="submission" date="2021-06" db="EMBL/GenBank/DDBJ databases">
        <authorList>
            <person name="Hodson N. C."/>
            <person name="Mongue J. A."/>
            <person name="Jaron S. K."/>
        </authorList>
    </citation>
    <scope>NUCLEOTIDE SEQUENCE</scope>
</reference>
<evidence type="ECO:0000313" key="2">
    <source>
        <dbReference type="Proteomes" id="UP000708208"/>
    </source>
</evidence>
<feature type="non-terminal residue" evidence="1">
    <location>
        <position position="79"/>
    </location>
</feature>
<dbReference type="Proteomes" id="UP000708208">
    <property type="component" value="Unassembled WGS sequence"/>
</dbReference>
<protein>
    <submittedName>
        <fullName evidence="1">Uncharacterized protein</fullName>
    </submittedName>
</protein>
<proteinExistence type="predicted"/>
<dbReference type="EMBL" id="CAJVCH010311033">
    <property type="protein sequence ID" value="CAG7786131.1"/>
    <property type="molecule type" value="Genomic_DNA"/>
</dbReference>
<evidence type="ECO:0000313" key="1">
    <source>
        <dbReference type="EMBL" id="CAG7786131.1"/>
    </source>
</evidence>
<sequence length="79" mass="8678">MGLARFEATTAQLISVEYWAVPYTWSLPHAATVPVAYATAYYAFINRGTLKHNKSILVHCRDEAVGEAADDIALSMKCS</sequence>
<accession>A0A8J2P321</accession>
<comment type="caution">
    <text evidence="1">The sequence shown here is derived from an EMBL/GenBank/DDBJ whole genome shotgun (WGS) entry which is preliminary data.</text>
</comment>
<name>A0A8J2P321_9HEXA</name>